<dbReference type="EMBL" id="GG663744">
    <property type="protein sequence ID" value="EEH54300.1"/>
    <property type="molecule type" value="Genomic_DNA"/>
</dbReference>
<feature type="compositionally biased region" description="Basic and acidic residues" evidence="1">
    <location>
        <begin position="219"/>
        <end position="266"/>
    </location>
</feature>
<feature type="compositionally biased region" description="Low complexity" evidence="1">
    <location>
        <begin position="267"/>
        <end position="277"/>
    </location>
</feature>
<dbReference type="CDD" id="cd09212">
    <property type="entry name" value="PUB"/>
    <property type="match status" value="1"/>
</dbReference>
<dbReference type="OMA" id="LCERAQQ"/>
<feature type="domain" description="PUB" evidence="2">
    <location>
        <begin position="117"/>
        <end position="180"/>
    </location>
</feature>
<dbReference type="Gene3D" id="1.20.58.2190">
    <property type="match status" value="1"/>
</dbReference>
<evidence type="ECO:0000259" key="2">
    <source>
        <dbReference type="Pfam" id="PF09409"/>
    </source>
</evidence>
<keyword evidence="4" id="KW-1185">Reference proteome</keyword>
<feature type="region of interest" description="Disordered" evidence="1">
    <location>
        <begin position="219"/>
        <end position="277"/>
    </location>
</feature>
<evidence type="ECO:0000313" key="3">
    <source>
        <dbReference type="EMBL" id="EEH54300.1"/>
    </source>
</evidence>
<reference evidence="3 4" key="1">
    <citation type="journal article" date="2009" name="Science">
        <title>Green evolution and dynamic adaptations revealed by genomes of the marine picoeukaryotes Micromonas.</title>
        <authorList>
            <person name="Worden A.Z."/>
            <person name="Lee J.H."/>
            <person name="Mock T."/>
            <person name="Rouze P."/>
            <person name="Simmons M.P."/>
            <person name="Aerts A.L."/>
            <person name="Allen A.E."/>
            <person name="Cuvelier M.L."/>
            <person name="Derelle E."/>
            <person name="Everett M.V."/>
            <person name="Foulon E."/>
            <person name="Grimwood J."/>
            <person name="Gundlach H."/>
            <person name="Henrissat B."/>
            <person name="Napoli C."/>
            <person name="McDonald S.M."/>
            <person name="Parker M.S."/>
            <person name="Rombauts S."/>
            <person name="Salamov A."/>
            <person name="Von Dassow P."/>
            <person name="Badger J.H."/>
            <person name="Coutinho P.M."/>
            <person name="Demir E."/>
            <person name="Dubchak I."/>
            <person name="Gentemann C."/>
            <person name="Eikrem W."/>
            <person name="Gready J.E."/>
            <person name="John U."/>
            <person name="Lanier W."/>
            <person name="Lindquist E.A."/>
            <person name="Lucas S."/>
            <person name="Mayer K.F."/>
            <person name="Moreau H."/>
            <person name="Not F."/>
            <person name="Otillar R."/>
            <person name="Panaud O."/>
            <person name="Pangilinan J."/>
            <person name="Paulsen I."/>
            <person name="Piegu B."/>
            <person name="Poliakov A."/>
            <person name="Robbens S."/>
            <person name="Schmutz J."/>
            <person name="Toulza E."/>
            <person name="Wyss T."/>
            <person name="Zelensky A."/>
            <person name="Zhou K."/>
            <person name="Armbrust E.V."/>
            <person name="Bhattacharya D."/>
            <person name="Goodenough U.W."/>
            <person name="Van de Peer Y."/>
            <person name="Grigoriev I.V."/>
        </authorList>
    </citation>
    <scope>NUCLEOTIDE SEQUENCE [LARGE SCALE GENOMIC DNA]</scope>
    <source>
        <strain evidence="3 4">CCMP1545</strain>
    </source>
</reference>
<dbReference type="PANTHER" id="PTHR46713:SF1">
    <property type="entry name" value="F13M7.16 PROTEIN"/>
    <property type="match status" value="1"/>
</dbReference>
<dbReference type="GeneID" id="9686855"/>
<dbReference type="InterPro" id="IPR036339">
    <property type="entry name" value="PUB-like_dom_sf"/>
</dbReference>
<feature type="compositionally biased region" description="Low complexity" evidence="1">
    <location>
        <begin position="68"/>
        <end position="78"/>
    </location>
</feature>
<protein>
    <submittedName>
        <fullName evidence="3">Predicted protein</fullName>
    </submittedName>
</protein>
<dbReference type="eggNOG" id="ENOG502SDR6">
    <property type="taxonomic scope" value="Eukaryota"/>
</dbReference>
<feature type="compositionally biased region" description="Low complexity" evidence="1">
    <location>
        <begin position="40"/>
        <end position="60"/>
    </location>
</feature>
<dbReference type="Proteomes" id="UP000001876">
    <property type="component" value="Unassembled WGS sequence"/>
</dbReference>
<sequence length="277" mass="29745">MSASSEERASDDDDDDEPPRVVDPAEAASTAMETPRQKARQSAAEAEAAAVAARAGAAEAAAKRFERASAAAAEAASRPAPPAPAGPSAATRDAREKLLDISRAIRDPHRNAPPAQERCIATLHSIVSNALTRPDDTKYRKIRCANKTVAAAVANCLSGEEFLLASGFARKVDTLEAYYVCGVREEGGGRWSVSPTTPPALRERLDIARDVLQKALASAREKTERYEREKNREKNEMIDAKEKAKAAIAEDKERRRQAEARKRDAKALAAAAETDAA</sequence>
<dbReference type="RefSeq" id="XP_003061670.1">
    <property type="nucleotide sequence ID" value="XM_003061624.1"/>
</dbReference>
<evidence type="ECO:0000313" key="4">
    <source>
        <dbReference type="Proteomes" id="UP000001876"/>
    </source>
</evidence>
<gene>
    <name evidence="3" type="ORF">MICPUCDRAFT_51080</name>
</gene>
<feature type="region of interest" description="Disordered" evidence="1">
    <location>
        <begin position="1"/>
        <end position="93"/>
    </location>
</feature>
<dbReference type="Pfam" id="PF09409">
    <property type="entry name" value="PUB"/>
    <property type="match status" value="1"/>
</dbReference>
<dbReference type="AlphaFoldDB" id="C1N0M9"/>
<dbReference type="SUPFAM" id="SSF143503">
    <property type="entry name" value="PUG domain-like"/>
    <property type="match status" value="1"/>
</dbReference>
<evidence type="ECO:0000256" key="1">
    <source>
        <dbReference type="SAM" id="MobiDB-lite"/>
    </source>
</evidence>
<accession>C1N0M9</accession>
<dbReference type="PANTHER" id="PTHR46713">
    <property type="entry name" value="F13M7.16 PROTEIN"/>
    <property type="match status" value="1"/>
</dbReference>
<organism evidence="4">
    <name type="scientific">Micromonas pusilla (strain CCMP1545)</name>
    <name type="common">Picoplanktonic green alga</name>
    <dbReference type="NCBI Taxonomy" id="564608"/>
    <lineage>
        <taxon>Eukaryota</taxon>
        <taxon>Viridiplantae</taxon>
        <taxon>Chlorophyta</taxon>
        <taxon>Mamiellophyceae</taxon>
        <taxon>Mamiellales</taxon>
        <taxon>Mamiellaceae</taxon>
        <taxon>Micromonas</taxon>
    </lineage>
</organism>
<dbReference type="InterPro" id="IPR018997">
    <property type="entry name" value="PUB_domain"/>
</dbReference>
<dbReference type="KEGG" id="mpp:MICPUCDRAFT_51080"/>
<proteinExistence type="predicted"/>
<name>C1N0M9_MICPC</name>